<evidence type="ECO:0000259" key="5">
    <source>
        <dbReference type="PROSITE" id="PS50887"/>
    </source>
</evidence>
<dbReference type="KEGG" id="mme:Marme_0319"/>
<dbReference type="SMART" id="SM00267">
    <property type="entry name" value="GGDEF"/>
    <property type="match status" value="1"/>
</dbReference>
<evidence type="ECO:0000313" key="7">
    <source>
        <dbReference type="Proteomes" id="UP000001062"/>
    </source>
</evidence>
<comment type="catalytic activity">
    <reaction evidence="3">
        <text>2 GTP = 3',3'-c-di-GMP + 2 diphosphate</text>
        <dbReference type="Rhea" id="RHEA:24898"/>
        <dbReference type="ChEBI" id="CHEBI:33019"/>
        <dbReference type="ChEBI" id="CHEBI:37565"/>
        <dbReference type="ChEBI" id="CHEBI:58805"/>
        <dbReference type="EC" id="2.7.7.65"/>
    </reaction>
</comment>
<dbReference type="PATRIC" id="fig|717774.3.peg.327"/>
<proteinExistence type="predicted"/>
<dbReference type="AlphaFoldDB" id="F2JXX3"/>
<dbReference type="GO" id="GO:1902201">
    <property type="term" value="P:negative regulation of bacterial-type flagellum-dependent cell motility"/>
    <property type="evidence" value="ECO:0007669"/>
    <property type="project" value="TreeGrafter"/>
</dbReference>
<dbReference type="EMBL" id="CP002583">
    <property type="protein sequence ID" value="ADZ89622.1"/>
    <property type="molecule type" value="Genomic_DNA"/>
</dbReference>
<dbReference type="STRING" id="717774.Marme_0319"/>
<dbReference type="Pfam" id="PF00990">
    <property type="entry name" value="GGDEF"/>
    <property type="match status" value="1"/>
</dbReference>
<name>F2JXX3_MARM1</name>
<feature type="domain" description="GGDEF" evidence="5">
    <location>
        <begin position="246"/>
        <end position="384"/>
    </location>
</feature>
<dbReference type="InterPro" id="IPR029787">
    <property type="entry name" value="Nucleotide_cyclase"/>
</dbReference>
<reference evidence="6 7" key="1">
    <citation type="journal article" date="2012" name="Stand. Genomic Sci.">
        <title>Complete genome sequence of the melanogenic marine bacterium Marinomonas mediterranea type strain (MMB-1(T)).</title>
        <authorList>
            <person name="Lucas-Elio P."/>
            <person name="Goodwin L."/>
            <person name="Woyke T."/>
            <person name="Pitluck S."/>
            <person name="Nolan M."/>
            <person name="Kyrpides N.C."/>
            <person name="Detter J.C."/>
            <person name="Copeland A."/>
            <person name="Teshima H."/>
            <person name="Bruce D."/>
            <person name="Detter C."/>
            <person name="Tapia R."/>
            <person name="Han S."/>
            <person name="Land M.L."/>
            <person name="Ivanova N."/>
            <person name="Mikhailova N."/>
            <person name="Johnston A.W."/>
            <person name="Sanchez-Amat A."/>
        </authorList>
    </citation>
    <scope>NUCLEOTIDE SEQUENCE [LARGE SCALE GENOMIC DNA]</scope>
    <source>
        <strain evidence="7">ATCC 700492 / JCM 21426 / NBRC 103028 / MMB-1</strain>
    </source>
</reference>
<keyword evidence="4" id="KW-1133">Transmembrane helix</keyword>
<dbReference type="Gene3D" id="3.30.70.270">
    <property type="match status" value="1"/>
</dbReference>
<dbReference type="RefSeq" id="WP_013659528.1">
    <property type="nucleotide sequence ID" value="NC_015276.1"/>
</dbReference>
<dbReference type="GO" id="GO:0005886">
    <property type="term" value="C:plasma membrane"/>
    <property type="evidence" value="ECO:0007669"/>
    <property type="project" value="TreeGrafter"/>
</dbReference>
<evidence type="ECO:0000313" key="6">
    <source>
        <dbReference type="EMBL" id="ADZ89622.1"/>
    </source>
</evidence>
<dbReference type="NCBIfam" id="TIGR00254">
    <property type="entry name" value="GGDEF"/>
    <property type="match status" value="1"/>
</dbReference>
<sequence length="384" mass="43923">MNFAKSRTFQATLVLVTAVILIGLGSSLVKFKQSIRDIQKNISTTPHEIRYQLHQSIHQVTLLEQEMRLRKQHSLSYDSRSLINRTEQLKYRVINIRGTWDALDTNLDKSHVRAEIGEFEEQILTLESLLKNAFKNEITFMPKVAQQILKLKFANTQMFASGSKFLRLHTENYVKKLSTIATAINALIVVFISMLLILSYSLIVIFKQRNTLNRLSTEDPLTKLYNRRQFNLHLCKLVDRYNNSRSPLTLVVFDVDFFKMFNDNRGHIAGDKALTQIAERLIALNSETLGLDAYRVGGEEFACLYCGLDYSDSLALAEDIRKTIEKLKIPHETSDISNCITVSIGVVNANQFEHATSDTMYSAADQALYEAKKRGRNCSYQYNT</sequence>
<dbReference type="InterPro" id="IPR043128">
    <property type="entry name" value="Rev_trsase/Diguanyl_cyclase"/>
</dbReference>
<dbReference type="PANTHER" id="PTHR45138">
    <property type="entry name" value="REGULATORY COMPONENTS OF SENSORY TRANSDUCTION SYSTEM"/>
    <property type="match status" value="1"/>
</dbReference>
<feature type="transmembrane region" description="Helical" evidence="4">
    <location>
        <begin position="183"/>
        <end position="206"/>
    </location>
</feature>
<evidence type="ECO:0000256" key="4">
    <source>
        <dbReference type="SAM" id="Phobius"/>
    </source>
</evidence>
<protein>
    <recommendedName>
        <fullName evidence="2">diguanylate cyclase</fullName>
        <ecNumber evidence="2">2.7.7.65</ecNumber>
    </recommendedName>
</protein>
<gene>
    <name evidence="6" type="ordered locus">Marme_0319</name>
</gene>
<comment type="cofactor">
    <cofactor evidence="1">
        <name>Mg(2+)</name>
        <dbReference type="ChEBI" id="CHEBI:18420"/>
    </cofactor>
</comment>
<dbReference type="CDD" id="cd01949">
    <property type="entry name" value="GGDEF"/>
    <property type="match status" value="1"/>
</dbReference>
<dbReference type="GO" id="GO:0043709">
    <property type="term" value="P:cell adhesion involved in single-species biofilm formation"/>
    <property type="evidence" value="ECO:0007669"/>
    <property type="project" value="TreeGrafter"/>
</dbReference>
<evidence type="ECO:0000256" key="2">
    <source>
        <dbReference type="ARBA" id="ARBA00012528"/>
    </source>
</evidence>
<evidence type="ECO:0000256" key="3">
    <source>
        <dbReference type="ARBA" id="ARBA00034247"/>
    </source>
</evidence>
<dbReference type="HOGENOM" id="CLU_719246_0_0_6"/>
<dbReference type="Proteomes" id="UP000001062">
    <property type="component" value="Chromosome"/>
</dbReference>
<keyword evidence="7" id="KW-1185">Reference proteome</keyword>
<keyword evidence="4" id="KW-0472">Membrane</keyword>
<organism evidence="6 7">
    <name type="scientific">Marinomonas mediterranea (strain ATCC 700492 / JCM 21426 / NBRC 103028 / MMB-1)</name>
    <dbReference type="NCBI Taxonomy" id="717774"/>
    <lineage>
        <taxon>Bacteria</taxon>
        <taxon>Pseudomonadati</taxon>
        <taxon>Pseudomonadota</taxon>
        <taxon>Gammaproteobacteria</taxon>
        <taxon>Oceanospirillales</taxon>
        <taxon>Oceanospirillaceae</taxon>
        <taxon>Marinomonas</taxon>
    </lineage>
</organism>
<dbReference type="PANTHER" id="PTHR45138:SF9">
    <property type="entry name" value="DIGUANYLATE CYCLASE DGCM-RELATED"/>
    <property type="match status" value="1"/>
</dbReference>
<dbReference type="OrthoDB" id="9812260at2"/>
<dbReference type="GO" id="GO:0052621">
    <property type="term" value="F:diguanylate cyclase activity"/>
    <property type="evidence" value="ECO:0007669"/>
    <property type="project" value="UniProtKB-EC"/>
</dbReference>
<dbReference type="SUPFAM" id="SSF55073">
    <property type="entry name" value="Nucleotide cyclase"/>
    <property type="match status" value="1"/>
</dbReference>
<accession>F2JXX3</accession>
<dbReference type="FunFam" id="3.30.70.270:FF:000001">
    <property type="entry name" value="Diguanylate cyclase domain protein"/>
    <property type="match status" value="1"/>
</dbReference>
<dbReference type="InterPro" id="IPR000160">
    <property type="entry name" value="GGDEF_dom"/>
</dbReference>
<dbReference type="EC" id="2.7.7.65" evidence="2"/>
<dbReference type="PROSITE" id="PS50887">
    <property type="entry name" value="GGDEF"/>
    <property type="match status" value="1"/>
</dbReference>
<evidence type="ECO:0000256" key="1">
    <source>
        <dbReference type="ARBA" id="ARBA00001946"/>
    </source>
</evidence>
<dbReference type="InterPro" id="IPR050469">
    <property type="entry name" value="Diguanylate_Cyclase"/>
</dbReference>
<keyword evidence="4" id="KW-0812">Transmembrane</keyword>
<dbReference type="eggNOG" id="COG3706">
    <property type="taxonomic scope" value="Bacteria"/>
</dbReference>